<protein>
    <submittedName>
        <fullName evidence="3">Uncharacterized protein</fullName>
    </submittedName>
</protein>
<name>A0A3N0BYA9_9SPHI</name>
<keyword evidence="2" id="KW-0812">Transmembrane</keyword>
<dbReference type="Proteomes" id="UP000274046">
    <property type="component" value="Unassembled WGS sequence"/>
</dbReference>
<dbReference type="RefSeq" id="WP_123205056.1">
    <property type="nucleotide sequence ID" value="NZ_RBEE01000010.1"/>
</dbReference>
<reference evidence="3 4" key="1">
    <citation type="submission" date="2018-10" db="EMBL/GenBank/DDBJ databases">
        <title>Genome sequencing of Pedobacter jejuensis TNB23.</title>
        <authorList>
            <person name="Cho Y.-J."/>
            <person name="Cho A."/>
            <person name="Kim O.-S."/>
        </authorList>
    </citation>
    <scope>NUCLEOTIDE SEQUENCE [LARGE SCALE GENOMIC DNA]</scope>
    <source>
        <strain evidence="3 4">TNB23</strain>
    </source>
</reference>
<feature type="transmembrane region" description="Helical" evidence="2">
    <location>
        <begin position="160"/>
        <end position="180"/>
    </location>
</feature>
<sequence>MDRLDFHNEWYNNELARQEVLNESVNIPVGILTAIFALYAFLLSGYNFDQGFGTFICEFFCISLGLSLLAWLCVLFNISKSYNNHFKGYEYGYLPFAIDLDTYYLNLVSYVNTNLSMLPAGTSAESMFDEYLLKSLQNSIDINAQNNSKKSSHLFQAKRLLLACIIFLLISIIPFVINFLKFNKENKIQVFSISNASEIINKIDSINKKSNNGKAIFKPTETNTSSSTSCSSTKDDKRGKGNSTSKK</sequence>
<evidence type="ECO:0000313" key="3">
    <source>
        <dbReference type="EMBL" id="RNL54766.1"/>
    </source>
</evidence>
<evidence type="ECO:0000256" key="2">
    <source>
        <dbReference type="SAM" id="Phobius"/>
    </source>
</evidence>
<evidence type="ECO:0000313" key="4">
    <source>
        <dbReference type="Proteomes" id="UP000274046"/>
    </source>
</evidence>
<feature type="region of interest" description="Disordered" evidence="1">
    <location>
        <begin position="210"/>
        <end position="247"/>
    </location>
</feature>
<accession>A0A3N0BYA9</accession>
<dbReference type="OrthoDB" id="1374111at2"/>
<keyword evidence="4" id="KW-1185">Reference proteome</keyword>
<feature type="transmembrane region" description="Helical" evidence="2">
    <location>
        <begin position="52"/>
        <end position="78"/>
    </location>
</feature>
<feature type="compositionally biased region" description="Low complexity" evidence="1">
    <location>
        <begin position="210"/>
        <end position="232"/>
    </location>
</feature>
<organism evidence="3 4">
    <name type="scientific">Pedobacter jejuensis</name>
    <dbReference type="NCBI Taxonomy" id="1268550"/>
    <lineage>
        <taxon>Bacteria</taxon>
        <taxon>Pseudomonadati</taxon>
        <taxon>Bacteroidota</taxon>
        <taxon>Sphingobacteriia</taxon>
        <taxon>Sphingobacteriales</taxon>
        <taxon>Sphingobacteriaceae</taxon>
        <taxon>Pedobacter</taxon>
    </lineage>
</organism>
<keyword evidence="2" id="KW-0472">Membrane</keyword>
<proteinExistence type="predicted"/>
<feature type="transmembrane region" description="Helical" evidence="2">
    <location>
        <begin position="25"/>
        <end position="46"/>
    </location>
</feature>
<comment type="caution">
    <text evidence="3">The sequence shown here is derived from an EMBL/GenBank/DDBJ whole genome shotgun (WGS) entry which is preliminary data.</text>
</comment>
<dbReference type="AlphaFoldDB" id="A0A3N0BYA9"/>
<keyword evidence="2" id="KW-1133">Transmembrane helix</keyword>
<gene>
    <name evidence="3" type="ORF">D7004_06485</name>
</gene>
<dbReference type="EMBL" id="RBEE01000010">
    <property type="protein sequence ID" value="RNL54766.1"/>
    <property type="molecule type" value="Genomic_DNA"/>
</dbReference>
<evidence type="ECO:0000256" key="1">
    <source>
        <dbReference type="SAM" id="MobiDB-lite"/>
    </source>
</evidence>